<comment type="caution">
    <text evidence="2">The sequence shown here is derived from an EMBL/GenBank/DDBJ whole genome shotgun (WGS) entry which is preliminary data.</text>
</comment>
<evidence type="ECO:0000256" key="1">
    <source>
        <dbReference type="SAM" id="SignalP"/>
    </source>
</evidence>
<dbReference type="AlphaFoldDB" id="K2PU28"/>
<evidence type="ECO:0008006" key="4">
    <source>
        <dbReference type="Google" id="ProtNLM"/>
    </source>
</evidence>
<accession>K2PU28</accession>
<feature type="chain" id="PRO_5003866580" description="Phenol meta deg superfamily protein" evidence="1">
    <location>
        <begin position="22"/>
        <end position="324"/>
    </location>
</feature>
<feature type="signal peptide" evidence="1">
    <location>
        <begin position="1"/>
        <end position="21"/>
    </location>
</feature>
<dbReference type="PATRIC" id="fig|555500.3.peg.894"/>
<evidence type="ECO:0000313" key="2">
    <source>
        <dbReference type="EMBL" id="EKF56140.1"/>
    </source>
</evidence>
<sequence length="324" mass="38023">MKKSIYLIAIALIALTHELNAQYTEVINSNRPGSSYSAFSVGKNVFQIEGGFYYERWDHSWLRTKSNRYAMDIVLRYGFLFEQLELIYDGQYTFAKVIENTAINPRKYNQNDFTKNTIGLKYLIYDPFKDPERNKPDLYSWKANNHLQWRNLIPAVAIYAGVNLNFGDNPFYPQQESLTPKVMLATQHHLTPNWVFVMNFAYDQFTSDDPLYSYVLTLTHALRDPRYTIFVEHQGFKSDYYSDGIFKMGAARLFNQDFQLDASFGINIKDTPARFFGAIGASYRLDFHQDPKNKYNNFSEKDREFIKDAKKNRKNNNPFEEIED</sequence>
<dbReference type="Proteomes" id="UP000007364">
    <property type="component" value="Unassembled WGS sequence"/>
</dbReference>
<name>K2PU28_9FLAO</name>
<protein>
    <recommendedName>
        <fullName evidence="4">Phenol meta deg superfamily protein</fullName>
    </recommendedName>
</protein>
<reference evidence="2 3" key="1">
    <citation type="journal article" date="2012" name="J. Bacteriol.">
        <title>Genome Sequence of Galbibacter marinum Type Strain ck-I2-15.</title>
        <authorList>
            <person name="Lai Q."/>
            <person name="Li C."/>
            <person name="Shao Z."/>
        </authorList>
    </citation>
    <scope>NUCLEOTIDE SEQUENCE [LARGE SCALE GENOMIC DNA]</scope>
    <source>
        <strain evidence="3">ck-I2-15</strain>
    </source>
</reference>
<dbReference type="InterPro" id="IPR025737">
    <property type="entry name" value="FApF"/>
</dbReference>
<proteinExistence type="predicted"/>
<dbReference type="RefSeq" id="WP_008990736.1">
    <property type="nucleotide sequence ID" value="NZ_AMSG01000003.1"/>
</dbReference>
<dbReference type="OrthoDB" id="1421312at2"/>
<keyword evidence="3" id="KW-1185">Reference proteome</keyword>
<gene>
    <name evidence="2" type="ORF">I215_04315</name>
</gene>
<dbReference type="EMBL" id="AMSG01000003">
    <property type="protein sequence ID" value="EKF56140.1"/>
    <property type="molecule type" value="Genomic_DNA"/>
</dbReference>
<organism evidence="2 3">
    <name type="scientific">Galbibacter marinus</name>
    <dbReference type="NCBI Taxonomy" id="555500"/>
    <lineage>
        <taxon>Bacteria</taxon>
        <taxon>Pseudomonadati</taxon>
        <taxon>Bacteroidota</taxon>
        <taxon>Flavobacteriia</taxon>
        <taxon>Flavobacteriales</taxon>
        <taxon>Flavobacteriaceae</taxon>
        <taxon>Galbibacter</taxon>
    </lineage>
</organism>
<keyword evidence="1" id="KW-0732">Signal</keyword>
<dbReference type="STRING" id="555500.I215_04315"/>
<evidence type="ECO:0000313" key="3">
    <source>
        <dbReference type="Proteomes" id="UP000007364"/>
    </source>
</evidence>
<dbReference type="Pfam" id="PF13557">
    <property type="entry name" value="Phenol_MetA_deg"/>
    <property type="match status" value="1"/>
</dbReference>
<dbReference type="eggNOG" id="ENOG502Z7YU">
    <property type="taxonomic scope" value="Bacteria"/>
</dbReference>